<comment type="caution">
    <text evidence="2">The sequence shown here is derived from an EMBL/GenBank/DDBJ whole genome shotgun (WGS) entry which is preliminary data.</text>
</comment>
<evidence type="ECO:0000313" key="3">
    <source>
        <dbReference type="Proteomes" id="UP000593564"/>
    </source>
</evidence>
<feature type="compositionally biased region" description="Low complexity" evidence="1">
    <location>
        <begin position="40"/>
        <end position="86"/>
    </location>
</feature>
<sequence>MIVLPLPTFADLHEIGVQIEDATKQGLIDQDREQPKRAFNRSTNTGTSSAAATRSSDVGMVTTTTTPRTLAATPFTGTSGSSSQGTKYSPRGQRTLTPLDMPLSKVLGLLIKKGHLKPLEPRPLPHKLSASHNSAKYYAFHQ</sequence>
<reference evidence="3" key="1">
    <citation type="journal article" date="2020" name="Nat. Commun.">
        <title>Genome assembly of wild tea tree DASZ reveals pedigree and selection history of tea varieties.</title>
        <authorList>
            <person name="Zhang W."/>
            <person name="Zhang Y."/>
            <person name="Qiu H."/>
            <person name="Guo Y."/>
            <person name="Wan H."/>
            <person name="Zhang X."/>
            <person name="Scossa F."/>
            <person name="Alseekh S."/>
            <person name="Zhang Q."/>
            <person name="Wang P."/>
            <person name="Xu L."/>
            <person name="Schmidt M.H."/>
            <person name="Jia X."/>
            <person name="Li D."/>
            <person name="Zhu A."/>
            <person name="Guo F."/>
            <person name="Chen W."/>
            <person name="Ni D."/>
            <person name="Usadel B."/>
            <person name="Fernie A.R."/>
            <person name="Wen W."/>
        </authorList>
    </citation>
    <scope>NUCLEOTIDE SEQUENCE [LARGE SCALE GENOMIC DNA]</scope>
    <source>
        <strain evidence="3">cv. G240</strain>
    </source>
</reference>
<organism evidence="2 3">
    <name type="scientific">Camellia sinensis</name>
    <name type="common">Tea plant</name>
    <name type="synonym">Thea sinensis</name>
    <dbReference type="NCBI Taxonomy" id="4442"/>
    <lineage>
        <taxon>Eukaryota</taxon>
        <taxon>Viridiplantae</taxon>
        <taxon>Streptophyta</taxon>
        <taxon>Embryophyta</taxon>
        <taxon>Tracheophyta</taxon>
        <taxon>Spermatophyta</taxon>
        <taxon>Magnoliopsida</taxon>
        <taxon>eudicotyledons</taxon>
        <taxon>Gunneridae</taxon>
        <taxon>Pentapetalae</taxon>
        <taxon>asterids</taxon>
        <taxon>Ericales</taxon>
        <taxon>Theaceae</taxon>
        <taxon>Camellia</taxon>
    </lineage>
</organism>
<proteinExistence type="predicted"/>
<name>A0A7J7G237_CAMSI</name>
<gene>
    <name evidence="2" type="ORF">HYC85_029467</name>
</gene>
<feature type="region of interest" description="Disordered" evidence="1">
    <location>
        <begin position="30"/>
        <end position="99"/>
    </location>
</feature>
<evidence type="ECO:0000256" key="1">
    <source>
        <dbReference type="SAM" id="MobiDB-lite"/>
    </source>
</evidence>
<dbReference type="EMBL" id="JACBKZ010000014">
    <property type="protein sequence ID" value="KAF5933296.1"/>
    <property type="molecule type" value="Genomic_DNA"/>
</dbReference>
<dbReference type="Proteomes" id="UP000593564">
    <property type="component" value="Unassembled WGS sequence"/>
</dbReference>
<reference evidence="2 3" key="2">
    <citation type="submission" date="2020-07" db="EMBL/GenBank/DDBJ databases">
        <title>Genome assembly of wild tea tree DASZ reveals pedigree and selection history of tea varieties.</title>
        <authorList>
            <person name="Zhang W."/>
        </authorList>
    </citation>
    <scope>NUCLEOTIDE SEQUENCE [LARGE SCALE GENOMIC DNA]</scope>
    <source>
        <strain evidence="3">cv. G240</strain>
        <tissue evidence="2">Leaf</tissue>
    </source>
</reference>
<dbReference type="AlphaFoldDB" id="A0A7J7G237"/>
<keyword evidence="3" id="KW-1185">Reference proteome</keyword>
<evidence type="ECO:0000313" key="2">
    <source>
        <dbReference type="EMBL" id="KAF5933296.1"/>
    </source>
</evidence>
<accession>A0A7J7G237</accession>
<protein>
    <submittedName>
        <fullName evidence="2">Uncharacterized protein</fullName>
    </submittedName>
</protein>